<dbReference type="InterPro" id="IPR054030">
    <property type="entry name" value="Gp5_Vgr_C"/>
</dbReference>
<dbReference type="Pfam" id="PF04717">
    <property type="entry name" value="Phage_base_V"/>
    <property type="match status" value="1"/>
</dbReference>
<dbReference type="Gene3D" id="4.10.220.110">
    <property type="match status" value="1"/>
</dbReference>
<evidence type="ECO:0000259" key="4">
    <source>
        <dbReference type="Pfam" id="PF04717"/>
    </source>
</evidence>
<gene>
    <name evidence="6" type="primary">tssI</name>
    <name evidence="6" type="ORF">GND80_004182</name>
</gene>
<dbReference type="AlphaFoldDB" id="A0A753BFT3"/>
<evidence type="ECO:0000256" key="3">
    <source>
        <dbReference type="ARBA" id="ARBA00022525"/>
    </source>
</evidence>
<comment type="subcellular location">
    <subcellularLocation>
        <location evidence="1">Secreted</location>
    </subcellularLocation>
</comment>
<proteinExistence type="inferred from homology"/>
<dbReference type="PANTHER" id="PTHR32305">
    <property type="match status" value="1"/>
</dbReference>
<dbReference type="GO" id="GO:0005576">
    <property type="term" value="C:extracellular region"/>
    <property type="evidence" value="ECO:0007669"/>
    <property type="project" value="UniProtKB-SubCell"/>
</dbReference>
<keyword evidence="3" id="KW-0964">Secreted</keyword>
<organism evidence="6">
    <name type="scientific">Salmonella enterica subsp. houtenae serovar 45:g,z51:-</name>
    <dbReference type="NCBI Taxonomy" id="1967611"/>
    <lineage>
        <taxon>Bacteria</taxon>
        <taxon>Pseudomonadati</taxon>
        <taxon>Pseudomonadota</taxon>
        <taxon>Gammaproteobacteria</taxon>
        <taxon>Enterobacterales</taxon>
        <taxon>Enterobacteriaceae</taxon>
        <taxon>Salmonella</taxon>
    </lineage>
</organism>
<feature type="domain" description="Gp5/Type VI secretion system Vgr protein OB-fold" evidence="4">
    <location>
        <begin position="372"/>
        <end position="441"/>
    </location>
</feature>
<name>A0A753BFT3_SALHO</name>
<dbReference type="InterPro" id="IPR006531">
    <property type="entry name" value="Gp5/Vgr_OB"/>
</dbReference>
<dbReference type="PANTHER" id="PTHR32305:SF15">
    <property type="entry name" value="PROTEIN RHSA-RELATED"/>
    <property type="match status" value="1"/>
</dbReference>
<comment type="similarity">
    <text evidence="2">Belongs to the VgrG protein family.</text>
</comment>
<dbReference type="InterPro" id="IPR006533">
    <property type="entry name" value="T6SS_Vgr_RhsGE"/>
</dbReference>
<dbReference type="SUPFAM" id="SSF69255">
    <property type="entry name" value="gp5 N-terminal domain-like"/>
    <property type="match status" value="1"/>
</dbReference>
<dbReference type="InterPro" id="IPR017847">
    <property type="entry name" value="T6SS_RhsGE_Vgr_subset"/>
</dbReference>
<dbReference type="SUPFAM" id="SSF69279">
    <property type="entry name" value="Phage tail proteins"/>
    <property type="match status" value="2"/>
</dbReference>
<dbReference type="SUPFAM" id="SSF69349">
    <property type="entry name" value="Phage fibre proteins"/>
    <property type="match status" value="1"/>
</dbReference>
<evidence type="ECO:0000256" key="2">
    <source>
        <dbReference type="ARBA" id="ARBA00005558"/>
    </source>
</evidence>
<comment type="caution">
    <text evidence="6">The sequence shown here is derived from an EMBL/GenBank/DDBJ whole genome shotgun (WGS) entry which is preliminary data.</text>
</comment>
<dbReference type="Gene3D" id="3.55.50.10">
    <property type="entry name" value="Baseplate protein-like domains"/>
    <property type="match status" value="1"/>
</dbReference>
<evidence type="ECO:0000259" key="5">
    <source>
        <dbReference type="Pfam" id="PF22178"/>
    </source>
</evidence>
<dbReference type="Gene3D" id="2.30.110.50">
    <property type="match status" value="1"/>
</dbReference>
<feature type="domain" description="Gp5/Type VI secretion system Vgr C-terminal trimerisation" evidence="5">
    <location>
        <begin position="458"/>
        <end position="571"/>
    </location>
</feature>
<accession>A0A753BFT3</accession>
<reference evidence="6" key="2">
    <citation type="submission" date="2018-07" db="EMBL/GenBank/DDBJ databases">
        <authorList>
            <consortium name="NCBI Pathogen Detection Project"/>
        </authorList>
    </citation>
    <scope>NUCLEOTIDE SEQUENCE</scope>
    <source>
        <strain evidence="6">405-87</strain>
    </source>
</reference>
<dbReference type="Pfam" id="PF22178">
    <property type="entry name" value="Gp5_trimer_C"/>
    <property type="match status" value="1"/>
</dbReference>
<sequence length="659" mass="72844">MLLGQNNRYLQLLGSLSNDAVLSKVEGDEYLSRPYLFTTKFYSAKKPEELKNCIGKPLGARVGDDQERRFIHGIVTELQQQGYWNGFYHYRAHLEPWLVLLKLTKNSRVYQNINVPDMVCGIFHKRGFNDVRVKLNNSYPKREFCMQYRESDFDFVTRQLEVAGIFYYFSHEQDKHVLVLADHPGAFSAASVSTLPYQSLTGQRQGIGLRAWNVHCRIIPCGAEMSGYNIKNATPVRGSAKVGSRFIADDRLSIYDVEGLEQQQQLSDRAALCLEQWESQASCARATSNYPALQVGQQFTLTGNPGADGRYAVGGQHLSAESNLESGEWLFSAQITLFAADQVWRPSRTILRPSISGVLSALVVGPSAEDIHTDDMGRIKIQFHWDKEHKKDDNSSCWIRVSQFGNGARFGAQFIPRVGNEVLVSFVDGDPDYPVVTGTVYNGVKMPPFTLPGHKTQSGVATRSSAKGSIEQGHQFCFEDKKDQEFILLSSQKDLQWKAKNDLSAEIVRDVRWDIKGKRDTRIDKGDDRLILNRGNKSETIDKGNFVIAVNSGNHRLDVSKGKASVSAGQTCTITAKQKIELKVGDSSLVITPAGITLKGPTVNIKGDGTLKLSAASTTVEGTGMLALKSSGMTKLSGLIVQTDATTLAMLKGLLTKIG</sequence>
<protein>
    <submittedName>
        <fullName evidence="6">Type VI secretion system tip protein VgrG</fullName>
    </submittedName>
</protein>
<dbReference type="InterPro" id="IPR050708">
    <property type="entry name" value="T6SS_VgrG/RHS"/>
</dbReference>
<evidence type="ECO:0000313" key="6">
    <source>
        <dbReference type="EMBL" id="HAF7989323.1"/>
    </source>
</evidence>
<dbReference type="Gene3D" id="2.40.50.230">
    <property type="entry name" value="Gp5 N-terminal domain"/>
    <property type="match status" value="1"/>
</dbReference>
<dbReference type="NCBIfam" id="TIGR01646">
    <property type="entry name" value="vgr_GE"/>
    <property type="match status" value="1"/>
</dbReference>
<evidence type="ECO:0000256" key="1">
    <source>
        <dbReference type="ARBA" id="ARBA00004613"/>
    </source>
</evidence>
<dbReference type="EMBL" id="DAAWID010000035">
    <property type="protein sequence ID" value="HAF7989323.1"/>
    <property type="molecule type" value="Genomic_DNA"/>
</dbReference>
<dbReference type="NCBIfam" id="TIGR03361">
    <property type="entry name" value="VI_Rhs_Vgr"/>
    <property type="match status" value="1"/>
</dbReference>
<dbReference type="Pfam" id="PF05954">
    <property type="entry name" value="Phage_GPD"/>
    <property type="match status" value="1"/>
</dbReference>
<dbReference type="InterPro" id="IPR037026">
    <property type="entry name" value="Vgr_OB-fold_dom_sf"/>
</dbReference>
<reference evidence="6" key="1">
    <citation type="journal article" date="2018" name="Genome Biol.">
        <title>SKESA: strategic k-mer extension for scrupulous assemblies.</title>
        <authorList>
            <person name="Souvorov A."/>
            <person name="Agarwala R."/>
            <person name="Lipman D.J."/>
        </authorList>
    </citation>
    <scope>NUCLEOTIDE SEQUENCE</scope>
    <source>
        <strain evidence="6">405-87</strain>
    </source>
</reference>